<feature type="transmembrane region" description="Helical" evidence="6">
    <location>
        <begin position="212"/>
        <end position="236"/>
    </location>
</feature>
<proteinExistence type="inferred from homology"/>
<comment type="caution">
    <text evidence="7">The sequence shown here is derived from an EMBL/GenBank/DDBJ whole genome shotgun (WGS) entry which is preliminary data.</text>
</comment>
<feature type="transmembrane region" description="Helical" evidence="6">
    <location>
        <begin position="167"/>
        <end position="191"/>
    </location>
</feature>
<dbReference type="RefSeq" id="XP_034012148.1">
    <property type="nucleotide sequence ID" value="XM_034155728.1"/>
</dbReference>
<reference evidence="7 8" key="1">
    <citation type="submission" date="2019-07" db="EMBL/GenBank/DDBJ databases">
        <title>Genome assembly of two rare yeast pathogens: Diutina rugosa and Trichomonascus ciferrii.</title>
        <authorList>
            <person name="Mixao V."/>
            <person name="Saus E."/>
            <person name="Hansen A."/>
            <person name="Lass-Flor C."/>
            <person name="Gabaldon T."/>
        </authorList>
    </citation>
    <scope>NUCLEOTIDE SEQUENCE [LARGE SCALE GENOMIC DNA]</scope>
    <source>
        <strain evidence="7 8">CBS 613</strain>
    </source>
</reference>
<accession>A0A642UMW7</accession>
<dbReference type="Proteomes" id="UP000449547">
    <property type="component" value="Unassembled WGS sequence"/>
</dbReference>
<evidence type="ECO:0008006" key="9">
    <source>
        <dbReference type="Google" id="ProtNLM"/>
    </source>
</evidence>
<keyword evidence="5 6" id="KW-0472">Membrane</keyword>
<keyword evidence="3 6" id="KW-0812">Transmembrane</keyword>
<dbReference type="PANTHER" id="PTHR12841">
    <property type="entry name" value="PROTEIN UNC-50 HOMOLOG"/>
    <property type="match status" value="1"/>
</dbReference>
<dbReference type="GeneID" id="54781663"/>
<dbReference type="InterPro" id="IPR007881">
    <property type="entry name" value="UNC-50"/>
</dbReference>
<dbReference type="GO" id="GO:0000139">
    <property type="term" value="C:Golgi membrane"/>
    <property type="evidence" value="ECO:0007669"/>
    <property type="project" value="TreeGrafter"/>
</dbReference>
<evidence type="ECO:0000256" key="1">
    <source>
        <dbReference type="ARBA" id="ARBA00004141"/>
    </source>
</evidence>
<dbReference type="OrthoDB" id="10027013at2759"/>
<dbReference type="PANTHER" id="PTHR12841:SF6">
    <property type="entry name" value="PROTEIN UNC-50 HOMOLOG"/>
    <property type="match status" value="1"/>
</dbReference>
<gene>
    <name evidence="7" type="ORF">DIURU_003012</name>
</gene>
<evidence type="ECO:0000256" key="4">
    <source>
        <dbReference type="ARBA" id="ARBA00022989"/>
    </source>
</evidence>
<organism evidence="7 8">
    <name type="scientific">Diutina rugosa</name>
    <name type="common">Yeast</name>
    <name type="synonym">Candida rugosa</name>
    <dbReference type="NCBI Taxonomy" id="5481"/>
    <lineage>
        <taxon>Eukaryota</taxon>
        <taxon>Fungi</taxon>
        <taxon>Dikarya</taxon>
        <taxon>Ascomycota</taxon>
        <taxon>Saccharomycotina</taxon>
        <taxon>Pichiomycetes</taxon>
        <taxon>Debaryomycetaceae</taxon>
        <taxon>Diutina</taxon>
    </lineage>
</organism>
<evidence type="ECO:0000313" key="7">
    <source>
        <dbReference type="EMBL" id="KAA8901961.1"/>
    </source>
</evidence>
<evidence type="ECO:0000256" key="5">
    <source>
        <dbReference type="ARBA" id="ARBA00023136"/>
    </source>
</evidence>
<comment type="similarity">
    <text evidence="2">Belongs to the unc-50 family.</text>
</comment>
<comment type="subcellular location">
    <subcellularLocation>
        <location evidence="1">Membrane</location>
        <topology evidence="1">Multi-pass membrane protein</topology>
    </subcellularLocation>
</comment>
<evidence type="ECO:0000256" key="3">
    <source>
        <dbReference type="ARBA" id="ARBA00022692"/>
    </source>
</evidence>
<name>A0A642UMW7_DIURU</name>
<feature type="transmembrane region" description="Helical" evidence="6">
    <location>
        <begin position="97"/>
        <end position="120"/>
    </location>
</feature>
<sequence>MASILPYGVGDASWRHGQTLVRRLFKPQTLDWETAVWEMAQLVLNPKKMYKSQYYKSMGKSRDDPSFYILETLCLVVSAVAWGLVFSPHWWSVIKLVVYMVLIDFFAIGAVVASGFWLVVNRLLQGYSTVDWGYCWDVHCNAFIMIWCLNYVVQLVLLPIFSFSTVLAVLIGNTLYLGAVAYYFIISFYGYNALPFATAATTSQNPVKRIQTVVVAGVLPALAVVWVVTLCLGINLSRITINWYFS</sequence>
<dbReference type="AlphaFoldDB" id="A0A642UMW7"/>
<keyword evidence="4 6" id="KW-1133">Transmembrane helix</keyword>
<evidence type="ECO:0000256" key="2">
    <source>
        <dbReference type="ARBA" id="ARBA00006293"/>
    </source>
</evidence>
<protein>
    <recommendedName>
        <fullName evidence="9">Protein YIP</fullName>
    </recommendedName>
</protein>
<feature type="transmembrane region" description="Helical" evidence="6">
    <location>
        <begin position="66"/>
        <end position="85"/>
    </location>
</feature>
<evidence type="ECO:0000313" key="8">
    <source>
        <dbReference type="Proteomes" id="UP000449547"/>
    </source>
</evidence>
<dbReference type="OMA" id="YRNFMYR"/>
<dbReference type="EMBL" id="SWFT01000096">
    <property type="protein sequence ID" value="KAA8901961.1"/>
    <property type="molecule type" value="Genomic_DNA"/>
</dbReference>
<keyword evidence="8" id="KW-1185">Reference proteome</keyword>
<evidence type="ECO:0000256" key="6">
    <source>
        <dbReference type="SAM" id="Phobius"/>
    </source>
</evidence>
<dbReference type="Pfam" id="PF05216">
    <property type="entry name" value="UNC-50"/>
    <property type="match status" value="1"/>
</dbReference>
<dbReference type="VEuPathDB" id="FungiDB:DIURU_003012"/>